<dbReference type="RefSeq" id="WP_033506175.1">
    <property type="nucleotide sequence ID" value="NZ_JGYX01000002.1"/>
</dbReference>
<evidence type="ECO:0000313" key="3">
    <source>
        <dbReference type="Proteomes" id="UP000029046"/>
    </source>
</evidence>
<accession>A0A087AQM2</accession>
<name>A0A087AQM2_9BIFI</name>
<protein>
    <recommendedName>
        <fullName evidence="4">Organic solvents resistance ABC transporter permease</fullName>
    </recommendedName>
</protein>
<dbReference type="OrthoDB" id="3240451at2"/>
<comment type="caution">
    <text evidence="2">The sequence shown here is derived from an EMBL/GenBank/DDBJ whole genome shotgun (WGS) entry which is preliminary data.</text>
</comment>
<keyword evidence="3" id="KW-1185">Reference proteome</keyword>
<keyword evidence="1" id="KW-0472">Membrane</keyword>
<dbReference type="eggNOG" id="ENOG5033QBB">
    <property type="taxonomic scope" value="Bacteria"/>
</dbReference>
<reference evidence="2 3" key="1">
    <citation type="submission" date="2014-03" db="EMBL/GenBank/DDBJ databases">
        <title>Genomics of Bifidobacteria.</title>
        <authorList>
            <person name="Ventura M."/>
            <person name="Milani C."/>
            <person name="Lugli G.A."/>
        </authorList>
    </citation>
    <scope>NUCLEOTIDE SEQUENCE [LARGE SCALE GENOMIC DNA]</scope>
    <source>
        <strain evidence="2 3">LMG 11586</strain>
    </source>
</reference>
<organism evidence="2 3">
    <name type="scientific">Bifidobacterium pullorum subsp. gallinarum</name>
    <dbReference type="NCBI Taxonomy" id="78344"/>
    <lineage>
        <taxon>Bacteria</taxon>
        <taxon>Bacillati</taxon>
        <taxon>Actinomycetota</taxon>
        <taxon>Actinomycetes</taxon>
        <taxon>Bifidobacteriales</taxon>
        <taxon>Bifidobacteriaceae</taxon>
        <taxon>Bifidobacterium</taxon>
    </lineage>
</organism>
<dbReference type="Proteomes" id="UP000029046">
    <property type="component" value="Unassembled WGS sequence"/>
</dbReference>
<proteinExistence type="predicted"/>
<evidence type="ECO:0008006" key="4">
    <source>
        <dbReference type="Google" id="ProtNLM"/>
    </source>
</evidence>
<dbReference type="EMBL" id="JGYX01000002">
    <property type="protein sequence ID" value="KFI61072.1"/>
    <property type="molecule type" value="Genomic_DNA"/>
</dbReference>
<dbReference type="InterPro" id="IPR043777">
    <property type="entry name" value="DUF5719"/>
</dbReference>
<keyword evidence="1" id="KW-0812">Transmembrane</keyword>
<dbReference type="AlphaFoldDB" id="A0A087AQM2"/>
<sequence>MTDSRRHARSSAAGLAGKVSVSVVSAVVLIALMTVFVCYRPWTGLVDDAGGSAAGAYDVSTERIEQYCPGRMALMDSDSYGDSEFQASSGNITSSARYAALGSVYMSSVTPMANADAEAERLSDGDDADAIAVLSGAVDDSPTLFDTRLTASEDGTGAAGSVASWATDGDLRGVAAATCVVPSLSQSFMLPATATGTTQELVVSNPSDRATAVTMRVWGSSDGEAISLTTGNTLTVDAHGESSVDLAAAASGQDGLFVTLDSDETPVAAVVRMTRMDGLNPQGIDYIPPVSQSSSDAVIPSVREGDAVRVTVRAEETASVTVSWLTAQGTTAADEGQLDAGRVTMFDLGEAPEHTLGVVIESDAAVNAMALAERGGDDGQSDFTVALPGTAAAASAVAVPSDTRGELTMANVSGERTSVTMHAYDADGRHVGEHQIDLEDGAAVDLAVTDLGEDAAVIMVDDPSESVVWGVRLSQPDVDESGLAGLANLQTTALTPVQETVLSQSDRAVIR</sequence>
<keyword evidence="1" id="KW-1133">Transmembrane helix</keyword>
<feature type="transmembrane region" description="Helical" evidence="1">
    <location>
        <begin position="21"/>
        <end position="42"/>
    </location>
</feature>
<evidence type="ECO:0000313" key="2">
    <source>
        <dbReference type="EMBL" id="KFI61072.1"/>
    </source>
</evidence>
<gene>
    <name evidence="2" type="ORF">BIGA_0500</name>
</gene>
<evidence type="ECO:0000256" key="1">
    <source>
        <dbReference type="SAM" id="Phobius"/>
    </source>
</evidence>
<dbReference type="Pfam" id="PF18986">
    <property type="entry name" value="DUF5719"/>
    <property type="match status" value="1"/>
</dbReference>